<name>A0ABU1M1B6_9BURK</name>
<dbReference type="RefSeq" id="WP_310127104.1">
    <property type="nucleotide sequence ID" value="NZ_JAVDQV010000021.1"/>
</dbReference>
<keyword evidence="2 5" id="KW-0238">DNA-binding</keyword>
<proteinExistence type="predicted"/>
<keyword evidence="1" id="KW-0805">Transcription regulation</keyword>
<protein>
    <submittedName>
        <fullName evidence="5">DNA-binding CsgD family transcriptional regulator</fullName>
    </submittedName>
</protein>
<dbReference type="InterPro" id="IPR016032">
    <property type="entry name" value="Sig_transdc_resp-reg_C-effctor"/>
</dbReference>
<accession>A0ABU1M1B6</accession>
<keyword evidence="6" id="KW-1185">Reference proteome</keyword>
<dbReference type="SUPFAM" id="SSF46894">
    <property type="entry name" value="C-terminal effector domain of the bipartite response regulators"/>
    <property type="match status" value="1"/>
</dbReference>
<evidence type="ECO:0000259" key="4">
    <source>
        <dbReference type="PROSITE" id="PS50043"/>
    </source>
</evidence>
<dbReference type="InterPro" id="IPR036388">
    <property type="entry name" value="WH-like_DNA-bd_sf"/>
</dbReference>
<dbReference type="SMART" id="SM00421">
    <property type="entry name" value="HTH_LUXR"/>
    <property type="match status" value="1"/>
</dbReference>
<dbReference type="Pfam" id="PF00196">
    <property type="entry name" value="GerE"/>
    <property type="match status" value="1"/>
</dbReference>
<dbReference type="InterPro" id="IPR000792">
    <property type="entry name" value="Tscrpt_reg_LuxR_C"/>
</dbReference>
<dbReference type="Gene3D" id="1.10.10.10">
    <property type="entry name" value="Winged helix-like DNA-binding domain superfamily/Winged helix DNA-binding domain"/>
    <property type="match status" value="1"/>
</dbReference>
<dbReference type="Proteomes" id="UP001264340">
    <property type="component" value="Unassembled WGS sequence"/>
</dbReference>
<keyword evidence="3" id="KW-0804">Transcription</keyword>
<evidence type="ECO:0000313" key="5">
    <source>
        <dbReference type="EMBL" id="MDR6412809.1"/>
    </source>
</evidence>
<feature type="domain" description="HTH luxR-type" evidence="4">
    <location>
        <begin position="124"/>
        <end position="189"/>
    </location>
</feature>
<evidence type="ECO:0000256" key="3">
    <source>
        <dbReference type="ARBA" id="ARBA00023163"/>
    </source>
</evidence>
<dbReference type="GO" id="GO:0003677">
    <property type="term" value="F:DNA binding"/>
    <property type="evidence" value="ECO:0007669"/>
    <property type="project" value="UniProtKB-KW"/>
</dbReference>
<sequence>MDYVVTVDYPLEHLAAISNAAGGIDTPLMRQWLATRKPVLFDERTPWSGMDHHWLDNFGRNGLVNAAVDAFLDDRHCVGTYFSFHRLPAMDQKVLSTTFAWLTPLIHLTLMQVIAAVEEKGGDPAGRFSTLTVREREIATWVGKGKSNAEVAMLTKLSENTVKHHLTRILDKTGCPNRAGLAAAIAERTAAPLQAGTKVL</sequence>
<dbReference type="PROSITE" id="PS00622">
    <property type="entry name" value="HTH_LUXR_1"/>
    <property type="match status" value="1"/>
</dbReference>
<dbReference type="PROSITE" id="PS50043">
    <property type="entry name" value="HTH_LUXR_2"/>
    <property type="match status" value="1"/>
</dbReference>
<organism evidence="5 6">
    <name type="scientific">Paraburkholderia terricola</name>
    <dbReference type="NCBI Taxonomy" id="169427"/>
    <lineage>
        <taxon>Bacteria</taxon>
        <taxon>Pseudomonadati</taxon>
        <taxon>Pseudomonadota</taxon>
        <taxon>Betaproteobacteria</taxon>
        <taxon>Burkholderiales</taxon>
        <taxon>Burkholderiaceae</taxon>
        <taxon>Paraburkholderia</taxon>
    </lineage>
</organism>
<evidence type="ECO:0000313" key="6">
    <source>
        <dbReference type="Proteomes" id="UP001264340"/>
    </source>
</evidence>
<gene>
    <name evidence="5" type="ORF">J2804_006245</name>
</gene>
<dbReference type="PANTHER" id="PTHR44688">
    <property type="entry name" value="DNA-BINDING TRANSCRIPTIONAL ACTIVATOR DEVR_DOSR"/>
    <property type="match status" value="1"/>
</dbReference>
<comment type="caution">
    <text evidence="5">The sequence shown here is derived from an EMBL/GenBank/DDBJ whole genome shotgun (WGS) entry which is preliminary data.</text>
</comment>
<dbReference type="EMBL" id="JAVDRP010000025">
    <property type="protein sequence ID" value="MDR6412809.1"/>
    <property type="molecule type" value="Genomic_DNA"/>
</dbReference>
<dbReference type="CDD" id="cd06170">
    <property type="entry name" value="LuxR_C_like"/>
    <property type="match status" value="1"/>
</dbReference>
<reference evidence="5 6" key="1">
    <citation type="submission" date="2023-07" db="EMBL/GenBank/DDBJ databases">
        <title>Sorghum-associated microbial communities from plants grown in Nebraska, USA.</title>
        <authorList>
            <person name="Schachtman D."/>
        </authorList>
    </citation>
    <scope>NUCLEOTIDE SEQUENCE [LARGE SCALE GENOMIC DNA]</scope>
    <source>
        <strain evidence="5 6">DS1316</strain>
    </source>
</reference>
<dbReference type="PRINTS" id="PR00038">
    <property type="entry name" value="HTHLUXR"/>
</dbReference>
<dbReference type="PANTHER" id="PTHR44688:SF16">
    <property type="entry name" value="DNA-BINDING TRANSCRIPTIONAL ACTIVATOR DEVR_DOSR"/>
    <property type="match status" value="1"/>
</dbReference>
<evidence type="ECO:0000256" key="1">
    <source>
        <dbReference type="ARBA" id="ARBA00023015"/>
    </source>
</evidence>
<evidence type="ECO:0000256" key="2">
    <source>
        <dbReference type="ARBA" id="ARBA00023125"/>
    </source>
</evidence>